<name>A0A318Z2J1_9EURO</name>
<dbReference type="GeneID" id="37077759"/>
<sequence>MPVCRHLIYMNAYTEKASTSASSYELMLLSKSNSAKSSGPCDCLQSTSLYKCMRSGPQSECGNQVPSEYDLIVRNPVISGLGVMFLELAYQAPFDNLKQDMDFGQKTKIIKKYLNYNFSHNANFQSPALQDAFYYQVIGGLEEIEKKLQQLQLD</sequence>
<protein>
    <submittedName>
        <fullName evidence="1">Uncharacterized protein</fullName>
    </submittedName>
</protein>
<proteinExistence type="predicted"/>
<accession>A0A318Z2J1</accession>
<reference evidence="1 2" key="1">
    <citation type="submission" date="2016-12" db="EMBL/GenBank/DDBJ databases">
        <title>The genomes of Aspergillus section Nigri reveals drivers in fungal speciation.</title>
        <authorList>
            <consortium name="DOE Joint Genome Institute"/>
            <person name="Vesth T.C."/>
            <person name="Nybo J."/>
            <person name="Theobald S."/>
            <person name="Brandl J."/>
            <person name="Frisvad J.C."/>
            <person name="Nielsen K.F."/>
            <person name="Lyhne E.K."/>
            <person name="Kogle M.E."/>
            <person name="Kuo A."/>
            <person name="Riley R."/>
            <person name="Clum A."/>
            <person name="Nolan M."/>
            <person name="Lipzen A."/>
            <person name="Salamov A."/>
            <person name="Henrissat B."/>
            <person name="Wiebenga A."/>
            <person name="De Vries R.P."/>
            <person name="Grigoriev I.V."/>
            <person name="Mortensen U.H."/>
            <person name="Andersen M.R."/>
            <person name="Baker S.E."/>
        </authorList>
    </citation>
    <scope>NUCLEOTIDE SEQUENCE [LARGE SCALE GENOMIC DNA]</scope>
    <source>
        <strain evidence="1 2">JOP 1030-1</strain>
    </source>
</reference>
<dbReference type="OrthoDB" id="20872at2759"/>
<dbReference type="Proteomes" id="UP000248349">
    <property type="component" value="Unassembled WGS sequence"/>
</dbReference>
<evidence type="ECO:0000313" key="2">
    <source>
        <dbReference type="Proteomes" id="UP000248349"/>
    </source>
</evidence>
<dbReference type="EMBL" id="KZ821263">
    <property type="protein sequence ID" value="PYH41505.1"/>
    <property type="molecule type" value="Genomic_DNA"/>
</dbReference>
<organism evidence="1 2">
    <name type="scientific">Aspergillus saccharolyticus JOP 1030-1</name>
    <dbReference type="NCBI Taxonomy" id="1450539"/>
    <lineage>
        <taxon>Eukaryota</taxon>
        <taxon>Fungi</taxon>
        <taxon>Dikarya</taxon>
        <taxon>Ascomycota</taxon>
        <taxon>Pezizomycotina</taxon>
        <taxon>Eurotiomycetes</taxon>
        <taxon>Eurotiomycetidae</taxon>
        <taxon>Eurotiales</taxon>
        <taxon>Aspergillaceae</taxon>
        <taxon>Aspergillus</taxon>
        <taxon>Aspergillus subgen. Circumdati</taxon>
    </lineage>
</organism>
<dbReference type="STRING" id="1450539.A0A318Z2J1"/>
<keyword evidence="2" id="KW-1185">Reference proteome</keyword>
<gene>
    <name evidence="1" type="ORF">BP01DRAFT_368988</name>
</gene>
<evidence type="ECO:0000313" key="1">
    <source>
        <dbReference type="EMBL" id="PYH41505.1"/>
    </source>
</evidence>
<dbReference type="AlphaFoldDB" id="A0A318Z2J1"/>
<dbReference type="RefSeq" id="XP_025427487.1">
    <property type="nucleotide sequence ID" value="XM_025576530.1"/>
</dbReference>